<sequence>CYTFDNKNVVIIQDFKHYCALLFEKGAIMDDPYESLIQQTKNVQAARQLRFKNLEEIEQRKDEIKWYLDEAIRIEQSGKQVPMKQTEDYAMPEELQVKHETMPELKEAFNQLTPGRQRQYMFYIGQAKRATTREQRVEKYVTHILDGKGLKDK</sequence>
<dbReference type="SUPFAM" id="SSF159888">
    <property type="entry name" value="YdhG-like"/>
    <property type="match status" value="1"/>
</dbReference>
<dbReference type="Pfam" id="PF13376">
    <property type="entry name" value="OmdA"/>
    <property type="match status" value="1"/>
</dbReference>
<gene>
    <name evidence="2" type="ORF">BU057_13880</name>
</gene>
<reference evidence="2 3" key="1">
    <citation type="journal article" date="2016" name="Front. Microbiol.">
        <title>Comprehensive Phylogenetic Analysis of Bovine Non-aureus Staphylococci Species Based on Whole-Genome Sequencing.</title>
        <authorList>
            <person name="Naushad S."/>
            <person name="Barkema H.W."/>
            <person name="Luby C."/>
            <person name="Condas L.A."/>
            <person name="Nobrega D.B."/>
            <person name="Carson D.A."/>
            <person name="De Buck J."/>
        </authorList>
    </citation>
    <scope>NUCLEOTIDE SEQUENCE [LARGE SCALE GENOMIC DNA]</scope>
    <source>
        <strain evidence="2 3">SNUC 1084</strain>
    </source>
</reference>
<organism evidence="2 3">
    <name type="scientific">Staphylococcus succinus</name>
    <dbReference type="NCBI Taxonomy" id="61015"/>
    <lineage>
        <taxon>Bacteria</taxon>
        <taxon>Bacillati</taxon>
        <taxon>Bacillota</taxon>
        <taxon>Bacilli</taxon>
        <taxon>Bacillales</taxon>
        <taxon>Staphylococcaceae</taxon>
        <taxon>Staphylococcus</taxon>
    </lineage>
</organism>
<dbReference type="Pfam" id="PF08818">
    <property type="entry name" value="DUF1801"/>
    <property type="match status" value="1"/>
</dbReference>
<name>A0ABX5IIT2_9STAP</name>
<dbReference type="PIRSF" id="PIRSF021308">
    <property type="entry name" value="UCP021308"/>
    <property type="match status" value="1"/>
</dbReference>
<accession>A0ABX5IIT2</accession>
<evidence type="ECO:0000313" key="3">
    <source>
        <dbReference type="Proteomes" id="UP000240859"/>
    </source>
</evidence>
<proteinExistence type="predicted"/>
<dbReference type="InterPro" id="IPR014922">
    <property type="entry name" value="YdhG-like"/>
</dbReference>
<evidence type="ECO:0000259" key="1">
    <source>
        <dbReference type="Pfam" id="PF08818"/>
    </source>
</evidence>
<feature type="non-terminal residue" evidence="2">
    <location>
        <position position="1"/>
    </location>
</feature>
<dbReference type="RefSeq" id="WP_107601473.1">
    <property type="nucleotide sequence ID" value="NZ_PZFR01000221.1"/>
</dbReference>
<dbReference type="InterPro" id="IPR016786">
    <property type="entry name" value="YdeI_bac"/>
</dbReference>
<evidence type="ECO:0000313" key="2">
    <source>
        <dbReference type="EMBL" id="PTI62837.1"/>
    </source>
</evidence>
<comment type="caution">
    <text evidence="2">The sequence shown here is derived from an EMBL/GenBank/DDBJ whole genome shotgun (WGS) entry which is preliminary data.</text>
</comment>
<dbReference type="EMBL" id="PZFR01000221">
    <property type="protein sequence ID" value="PTI62837.1"/>
    <property type="molecule type" value="Genomic_DNA"/>
</dbReference>
<dbReference type="Proteomes" id="UP000240859">
    <property type="component" value="Unassembled WGS sequence"/>
</dbReference>
<keyword evidence="3" id="KW-1185">Reference proteome</keyword>
<protein>
    <recommendedName>
        <fullName evidence="1">YdhG-like domain-containing protein</fullName>
    </recommendedName>
</protein>
<feature type="domain" description="YdhG-like" evidence="1">
    <location>
        <begin position="1"/>
        <end position="72"/>
    </location>
</feature>